<organism evidence="1 2">
    <name type="scientific">Pseudoroseicyclus aestuarii</name>
    <dbReference type="NCBI Taxonomy" id="1795041"/>
    <lineage>
        <taxon>Bacteria</taxon>
        <taxon>Pseudomonadati</taxon>
        <taxon>Pseudomonadota</taxon>
        <taxon>Alphaproteobacteria</taxon>
        <taxon>Rhodobacterales</taxon>
        <taxon>Paracoccaceae</taxon>
        <taxon>Pseudoroseicyclus</taxon>
    </lineage>
</organism>
<evidence type="ECO:0000313" key="1">
    <source>
        <dbReference type="EMBL" id="PYE83928.1"/>
    </source>
</evidence>
<dbReference type="EMBL" id="QJTE01000003">
    <property type="protein sequence ID" value="PYE83928.1"/>
    <property type="molecule type" value="Genomic_DNA"/>
</dbReference>
<evidence type="ECO:0000313" key="2">
    <source>
        <dbReference type="Proteomes" id="UP000248311"/>
    </source>
</evidence>
<accession>A0A318T6B8</accession>
<keyword evidence="2" id="KW-1185">Reference proteome</keyword>
<proteinExistence type="predicted"/>
<protein>
    <submittedName>
        <fullName evidence="1">Uncharacterized protein</fullName>
    </submittedName>
</protein>
<dbReference type="Proteomes" id="UP000248311">
    <property type="component" value="Unassembled WGS sequence"/>
</dbReference>
<reference evidence="1 2" key="1">
    <citation type="submission" date="2018-06" db="EMBL/GenBank/DDBJ databases">
        <title>Genomic Encyclopedia of Type Strains, Phase III (KMG-III): the genomes of soil and plant-associated and newly described type strains.</title>
        <authorList>
            <person name="Whitman W."/>
        </authorList>
    </citation>
    <scope>NUCLEOTIDE SEQUENCE [LARGE SCALE GENOMIC DNA]</scope>
    <source>
        <strain evidence="1 2">CECT 9025</strain>
    </source>
</reference>
<comment type="caution">
    <text evidence="1">The sequence shown here is derived from an EMBL/GenBank/DDBJ whole genome shotgun (WGS) entry which is preliminary data.</text>
</comment>
<dbReference type="AlphaFoldDB" id="A0A318T6B8"/>
<gene>
    <name evidence="1" type="ORF">DFP88_103289</name>
</gene>
<name>A0A318T6B8_9RHOB</name>
<sequence length="283" mass="31845">MRFSRYFQLGSSQAGLDFVDVDPEKDLPVFIDPFAIEIRSDPWSNECANSIRGFFDCVLTELRSGAEAEAMRLLGQLHEPRETYLGISKGQPQGRGVGSQQAKSLIDAIKKSKAFETGQLQDLSELALYVDGVNRDKVSDLTTNIIRRQLERYTGDQCRLHGIPLSDYNGPPLWDSAKLEWISSTVKLPFIEQNPILLVPKAIVRRSLSLNADDFYRKQILDFLQVEHVNAHSSLSRLVRGKPASVQIKKGHVKKPTKKDLSKIHPKSRTLIADMVRDHPGLL</sequence>